<feature type="transmembrane region" description="Helical" evidence="2">
    <location>
        <begin position="431"/>
        <end position="449"/>
    </location>
</feature>
<feature type="transmembrane region" description="Helical" evidence="2">
    <location>
        <begin position="455"/>
        <end position="476"/>
    </location>
</feature>
<keyword evidence="2" id="KW-0812">Transmembrane</keyword>
<reference evidence="3" key="1">
    <citation type="submission" date="2018-06" db="EMBL/GenBank/DDBJ databases">
        <authorList>
            <person name="Zhirakovskaya E."/>
        </authorList>
    </citation>
    <scope>NUCLEOTIDE SEQUENCE</scope>
</reference>
<sequence>MENSDRNKISRSAIFSGLVSFHFLISVIMSLIARSTYLSGYHNGKGLWFFAMDSIEYNRQAIQIAESLGNGMFYDWWWGTPFIHVNFISVFYFLIAPDPLSFAVVNAAIWAASVICVFHIARVATLCSEKYALFIAAVYGLWPTGFLLTTQLLKDPFFNLGCLMVLLGWISLLSGSARTRFVAIILAGYSLCIVIRPEPWPIFILVSIIAVLIIAVRARQAFLYALLAFILMTGFTATKNFVANAEISRNPLDAKRETDQAAKHQINAESEKDKIEEIKREAKAIIKDGYDEQLDKTLHTWLTDKRYAARVWTIWERERIVRNLAKIHGAALKDFLKKEMEPWEKTGWLPSSLEMAIYKVSRSRDSLLTYYAKASSFTLDSGVQFRNVYDVVKYIPRGIEIGFLAPFPNHWLTKSHTSGGASRLLAGMEMIIWYILYAGFIFYCARSTIDCGIKLWIIIICFAFVMSLGIFIPNIGTLYRMRFIYLAPVLVTGLEGLRMLISGFSFQKRLPANPL</sequence>
<evidence type="ECO:0008006" key="4">
    <source>
        <dbReference type="Google" id="ProtNLM"/>
    </source>
</evidence>
<feature type="coiled-coil region" evidence="1">
    <location>
        <begin position="261"/>
        <end position="288"/>
    </location>
</feature>
<dbReference type="AlphaFoldDB" id="A0A3B1CG82"/>
<evidence type="ECO:0000313" key="3">
    <source>
        <dbReference type="EMBL" id="VAX23743.1"/>
    </source>
</evidence>
<accession>A0A3B1CG82</accession>
<keyword evidence="1" id="KW-0175">Coiled coil</keyword>
<feature type="transmembrane region" description="Helical" evidence="2">
    <location>
        <begin position="12"/>
        <end position="33"/>
    </location>
</feature>
<keyword evidence="2" id="KW-1133">Transmembrane helix</keyword>
<feature type="transmembrane region" description="Helical" evidence="2">
    <location>
        <begin position="222"/>
        <end position="242"/>
    </location>
</feature>
<name>A0A3B1CG82_9ZZZZ</name>
<dbReference type="EMBL" id="UOGE01000089">
    <property type="protein sequence ID" value="VAX23743.1"/>
    <property type="molecule type" value="Genomic_DNA"/>
</dbReference>
<protein>
    <recommendedName>
        <fullName evidence="4">Glycosyltransferase RgtA/B/C/D-like domain-containing protein</fullName>
    </recommendedName>
</protein>
<feature type="transmembrane region" description="Helical" evidence="2">
    <location>
        <begin position="102"/>
        <end position="125"/>
    </location>
</feature>
<proteinExistence type="predicted"/>
<evidence type="ECO:0000256" key="1">
    <source>
        <dbReference type="SAM" id="Coils"/>
    </source>
</evidence>
<evidence type="ECO:0000256" key="2">
    <source>
        <dbReference type="SAM" id="Phobius"/>
    </source>
</evidence>
<organism evidence="3">
    <name type="scientific">hydrothermal vent metagenome</name>
    <dbReference type="NCBI Taxonomy" id="652676"/>
    <lineage>
        <taxon>unclassified sequences</taxon>
        <taxon>metagenomes</taxon>
        <taxon>ecological metagenomes</taxon>
    </lineage>
</organism>
<gene>
    <name evidence="3" type="ORF">MNBD_NITROSPINAE02-1786</name>
</gene>
<feature type="transmembrane region" description="Helical" evidence="2">
    <location>
        <begin position="200"/>
        <end position="216"/>
    </location>
</feature>
<feature type="transmembrane region" description="Helical" evidence="2">
    <location>
        <begin position="156"/>
        <end position="173"/>
    </location>
</feature>
<feature type="transmembrane region" description="Helical" evidence="2">
    <location>
        <begin position="76"/>
        <end position="95"/>
    </location>
</feature>
<keyword evidence="2" id="KW-0472">Membrane</keyword>
<feature type="transmembrane region" description="Helical" evidence="2">
    <location>
        <begin position="131"/>
        <end position="149"/>
    </location>
</feature>